<dbReference type="EMBL" id="CP159289">
    <property type="protein sequence ID" value="XCH24534.1"/>
    <property type="molecule type" value="Genomic_DNA"/>
</dbReference>
<protein>
    <submittedName>
        <fullName evidence="2">Uncharacterized protein</fullName>
    </submittedName>
</protein>
<dbReference type="AlphaFoldDB" id="A0AAU8FJ48"/>
<reference evidence="2" key="1">
    <citation type="submission" date="2024-06" db="EMBL/GenBank/DDBJ databases">
        <title>Sequencing and assembly of the genome of Dyadobacter sp. strain 676, a symbiont of Cyamopsis tetragonoloba.</title>
        <authorList>
            <person name="Guro P."/>
            <person name="Sazanova A."/>
            <person name="Kuznetsova I."/>
            <person name="Belimov A."/>
            <person name="Safronova V."/>
        </authorList>
    </citation>
    <scope>NUCLEOTIDE SEQUENCE</scope>
    <source>
        <strain evidence="2">676</strain>
    </source>
</reference>
<sequence>MKKKLMIGTGMCGLMLFSHALLAQRQLPDKPANERAAAQTQRMTTSLQLDSVQAGKVARINLTYAQRMEPVMRGNGSRISKLKAIRTMQKEKEAELKQVLTREQFEQFKQQQQAVKDEIKERRKS</sequence>
<organism evidence="2">
    <name type="scientific">Dyadobacter sp. 676</name>
    <dbReference type="NCBI Taxonomy" id="3088362"/>
    <lineage>
        <taxon>Bacteria</taxon>
        <taxon>Pseudomonadati</taxon>
        <taxon>Bacteroidota</taxon>
        <taxon>Cytophagia</taxon>
        <taxon>Cytophagales</taxon>
        <taxon>Spirosomataceae</taxon>
        <taxon>Dyadobacter</taxon>
    </lineage>
</organism>
<accession>A0AAU8FJ48</accession>
<evidence type="ECO:0000256" key="1">
    <source>
        <dbReference type="SAM" id="SignalP"/>
    </source>
</evidence>
<keyword evidence="1" id="KW-0732">Signal</keyword>
<gene>
    <name evidence="2" type="ORF">ABV298_30275</name>
</gene>
<evidence type="ECO:0000313" key="2">
    <source>
        <dbReference type="EMBL" id="XCH24534.1"/>
    </source>
</evidence>
<feature type="chain" id="PRO_5043616636" evidence="1">
    <location>
        <begin position="24"/>
        <end position="125"/>
    </location>
</feature>
<feature type="signal peptide" evidence="1">
    <location>
        <begin position="1"/>
        <end position="23"/>
    </location>
</feature>
<name>A0AAU8FJ48_9BACT</name>
<proteinExistence type="predicted"/>
<dbReference type="RefSeq" id="WP_353719849.1">
    <property type="nucleotide sequence ID" value="NZ_CP159289.1"/>
</dbReference>